<keyword evidence="5 9" id="KW-0798">TonB box</keyword>
<comment type="subcellular location">
    <subcellularLocation>
        <location evidence="1 8">Cell outer membrane</location>
        <topology evidence="1 8">Multi-pass membrane protein</topology>
    </subcellularLocation>
</comment>
<keyword evidence="3 8" id="KW-1134">Transmembrane beta strand</keyword>
<evidence type="ECO:0000256" key="1">
    <source>
        <dbReference type="ARBA" id="ARBA00004571"/>
    </source>
</evidence>
<feature type="domain" description="TonB-dependent receptor-like beta-barrel" evidence="10">
    <location>
        <begin position="529"/>
        <end position="848"/>
    </location>
</feature>
<organism evidence="12 13">
    <name type="scientific">Pedobacter cryophilus</name>
    <dbReference type="NCBI Taxonomy" id="2571271"/>
    <lineage>
        <taxon>Bacteria</taxon>
        <taxon>Pseudomonadati</taxon>
        <taxon>Bacteroidota</taxon>
        <taxon>Sphingobacteriia</taxon>
        <taxon>Sphingobacteriales</taxon>
        <taxon>Sphingobacteriaceae</taxon>
        <taxon>Pedobacter</taxon>
    </lineage>
</organism>
<gene>
    <name evidence="12" type="ORF">FA046_05845</name>
</gene>
<evidence type="ECO:0000259" key="10">
    <source>
        <dbReference type="Pfam" id="PF00593"/>
    </source>
</evidence>
<dbReference type="Pfam" id="PF07715">
    <property type="entry name" value="Plug"/>
    <property type="match status" value="1"/>
</dbReference>
<dbReference type="NCBIfam" id="TIGR04056">
    <property type="entry name" value="OMP_RagA_SusC"/>
    <property type="match status" value="1"/>
</dbReference>
<dbReference type="InterPro" id="IPR039426">
    <property type="entry name" value="TonB-dep_rcpt-like"/>
</dbReference>
<evidence type="ECO:0000256" key="2">
    <source>
        <dbReference type="ARBA" id="ARBA00022448"/>
    </source>
</evidence>
<evidence type="ECO:0000256" key="8">
    <source>
        <dbReference type="PROSITE-ProRule" id="PRU01360"/>
    </source>
</evidence>
<dbReference type="Gene3D" id="2.170.130.10">
    <property type="entry name" value="TonB-dependent receptor, plug domain"/>
    <property type="match status" value="1"/>
</dbReference>
<feature type="domain" description="TonB-dependent receptor plug" evidence="11">
    <location>
        <begin position="123"/>
        <end position="226"/>
    </location>
</feature>
<dbReference type="Pfam" id="PF00593">
    <property type="entry name" value="TonB_dep_Rec_b-barrel"/>
    <property type="match status" value="1"/>
</dbReference>
<evidence type="ECO:0000313" key="13">
    <source>
        <dbReference type="Proteomes" id="UP000308181"/>
    </source>
</evidence>
<evidence type="ECO:0000256" key="9">
    <source>
        <dbReference type="RuleBase" id="RU003357"/>
    </source>
</evidence>
<dbReference type="RefSeq" id="WP_136825455.1">
    <property type="nucleotide sequence ID" value="NZ_SWBP01000002.1"/>
</dbReference>
<keyword evidence="7 8" id="KW-0998">Cell outer membrane</keyword>
<dbReference type="SUPFAM" id="SSF49464">
    <property type="entry name" value="Carboxypeptidase regulatory domain-like"/>
    <property type="match status" value="1"/>
</dbReference>
<evidence type="ECO:0000259" key="11">
    <source>
        <dbReference type="Pfam" id="PF07715"/>
    </source>
</evidence>
<evidence type="ECO:0000256" key="6">
    <source>
        <dbReference type="ARBA" id="ARBA00023136"/>
    </source>
</evidence>
<sequence>MKMNKYVLIILLGVYLLCAASGLKAQQMLSGQLTDSLSGSPLLGATLKVLPQDKLYKSNKDGRFNFPVTGAQVQLLISYTGYRLKVLNLKSPFPATLNIAMVPSTLQLNEVVVNTGYQVVPLERSAGSFSLVSAKQLETQVGSDVLSRLETLASGLSFDRTEPFAPKLVVRGLSTINGPRSPLIVVDQFPYEGDLNNLNPNDIESVTVLKDASAASIWGSRAGNGVIVITTKKGVYNQPLKVSFNSFAQSSAKPDLGQIPTMSATNFIDVEQMLYAKGFYNSDYQAADKPPLSPLVEMFFARDEGKLTAQEVNDALAIYRKVDVRRELLDKVYQQRFLQQYHLGLSGGSAKQRWNFSGGFDDGRSELDAPNKRYNLLVNQEIKFSPKIDFRMNLAYTRQQAEDGKDGINTISTAKGSNIYPYATLSNEQGEPLALPRNYSLNYLESQQNKGLLNWFYYPLTDHQYRQASSSTQHFTGSAEASYRILKDLKFSMLYRYEKQDVQSTQLQQEEAYAVRNLINSYSRKATNGEIIYGIPRGAIKDDERSTLNIQQLRAQLNYQHQWKKGELYALAGVERRSLDRFSQSQRLYGFDQDTYTYGSINPLTPYPTWVTGSNSFISDGNSIAAGADHYLSFFANGSYTYLQNYSLTASVRRDASNLYGLSTNKKWNPLWSTGFAWNISGEDFYGLTALPYLKLRTSFGYSGNSNAAQTAVTTIRYRGSSLYTGYPYATFNQFENPELQWETVGMWNIGLDFSSKGNRISGSLEGYRKRAKDLFGTYPVDPTAGVGASVTRNVAAMQGWGADLQLNTINTKGKLRWESQLNLSWYKDKVTDYYLPNVQVSDFVGSVQPGVSGLAGKPVYAIFSYPWAGLSATDGSPQGLLNGSPSVNYQTIMGSEAQLSDLVYHGSAIPLWNGAFTNRFAYKRWDLEVALHFKFAYFFRREALSYSSLYNNWEGHPEFAQRWLAPGDEVNTNVPSLVYPASISRDIFYAGAQIQVEQGDHARIQYVNMAYKIPLKQAPISQLQVYANMANLGILWRANDKGIDPEYRYSNSLPPMRSLSLGLRANF</sequence>
<dbReference type="SUPFAM" id="SSF56935">
    <property type="entry name" value="Porins"/>
    <property type="match status" value="1"/>
</dbReference>
<keyword evidence="2 8" id="KW-0813">Transport</keyword>
<dbReference type="NCBIfam" id="TIGR04057">
    <property type="entry name" value="SusC_RagA_signa"/>
    <property type="match status" value="1"/>
</dbReference>
<name>A0A4U1C3F4_9SPHI</name>
<protein>
    <submittedName>
        <fullName evidence="12">SusC/RagA family TonB-linked outer membrane protein</fullName>
    </submittedName>
</protein>
<dbReference type="InterPro" id="IPR000531">
    <property type="entry name" value="Beta-barrel_TonB"/>
</dbReference>
<dbReference type="InterPro" id="IPR008969">
    <property type="entry name" value="CarboxyPept-like_regulatory"/>
</dbReference>
<dbReference type="InterPro" id="IPR023996">
    <property type="entry name" value="TonB-dep_OMP_SusC/RagA"/>
</dbReference>
<dbReference type="PROSITE" id="PS52016">
    <property type="entry name" value="TONB_DEPENDENT_REC_3"/>
    <property type="match status" value="1"/>
</dbReference>
<dbReference type="Gene3D" id="2.40.170.20">
    <property type="entry name" value="TonB-dependent receptor, beta-barrel domain"/>
    <property type="match status" value="1"/>
</dbReference>
<dbReference type="GO" id="GO:0009279">
    <property type="term" value="C:cell outer membrane"/>
    <property type="evidence" value="ECO:0007669"/>
    <property type="project" value="UniProtKB-SubCell"/>
</dbReference>
<evidence type="ECO:0000313" key="12">
    <source>
        <dbReference type="EMBL" id="TKB98639.1"/>
    </source>
</evidence>
<evidence type="ECO:0000256" key="4">
    <source>
        <dbReference type="ARBA" id="ARBA00022692"/>
    </source>
</evidence>
<evidence type="ECO:0000256" key="3">
    <source>
        <dbReference type="ARBA" id="ARBA00022452"/>
    </source>
</evidence>
<comment type="similarity">
    <text evidence="8 9">Belongs to the TonB-dependent receptor family.</text>
</comment>
<dbReference type="Pfam" id="PF13715">
    <property type="entry name" value="CarbopepD_reg_2"/>
    <property type="match status" value="1"/>
</dbReference>
<accession>A0A4U1C3F4</accession>
<dbReference type="EMBL" id="SWBP01000002">
    <property type="protein sequence ID" value="TKB98639.1"/>
    <property type="molecule type" value="Genomic_DNA"/>
</dbReference>
<dbReference type="Proteomes" id="UP000308181">
    <property type="component" value="Unassembled WGS sequence"/>
</dbReference>
<dbReference type="OrthoDB" id="9768177at2"/>
<keyword evidence="6 8" id="KW-0472">Membrane</keyword>
<dbReference type="AlphaFoldDB" id="A0A4U1C3F4"/>
<dbReference type="InterPro" id="IPR037066">
    <property type="entry name" value="Plug_dom_sf"/>
</dbReference>
<dbReference type="InterPro" id="IPR023997">
    <property type="entry name" value="TonB-dep_OMP_SusC/RagA_CS"/>
</dbReference>
<dbReference type="InterPro" id="IPR036942">
    <property type="entry name" value="Beta-barrel_TonB_sf"/>
</dbReference>
<dbReference type="InterPro" id="IPR012910">
    <property type="entry name" value="Plug_dom"/>
</dbReference>
<evidence type="ECO:0000256" key="7">
    <source>
        <dbReference type="ARBA" id="ARBA00023237"/>
    </source>
</evidence>
<evidence type="ECO:0000256" key="5">
    <source>
        <dbReference type="ARBA" id="ARBA00023077"/>
    </source>
</evidence>
<keyword evidence="4 8" id="KW-0812">Transmembrane</keyword>
<keyword evidence="13" id="KW-1185">Reference proteome</keyword>
<proteinExistence type="inferred from homology"/>
<comment type="caution">
    <text evidence="12">The sequence shown here is derived from an EMBL/GenBank/DDBJ whole genome shotgun (WGS) entry which is preliminary data.</text>
</comment>
<reference evidence="12 13" key="1">
    <citation type="submission" date="2019-04" db="EMBL/GenBank/DDBJ databases">
        <title>Pedobacter sp. AR-3-17 sp. nov., isolated from Arctic soil.</title>
        <authorList>
            <person name="Dahal R.H."/>
            <person name="Kim D.-U."/>
        </authorList>
    </citation>
    <scope>NUCLEOTIDE SEQUENCE [LARGE SCALE GENOMIC DNA]</scope>
    <source>
        <strain evidence="12 13">AR-3-17</strain>
    </source>
</reference>